<dbReference type="Pfam" id="PF03107">
    <property type="entry name" value="C1_2"/>
    <property type="match status" value="2"/>
</dbReference>
<dbReference type="InterPro" id="IPR053192">
    <property type="entry name" value="Vacuole_Formation_Reg"/>
</dbReference>
<dbReference type="InterPro" id="IPR001965">
    <property type="entry name" value="Znf_PHD"/>
</dbReference>
<evidence type="ECO:0000259" key="5">
    <source>
        <dbReference type="PROSITE" id="PS50081"/>
    </source>
</evidence>
<reference evidence="6" key="1">
    <citation type="submission" date="2020-01" db="EMBL/GenBank/DDBJ databases">
        <authorList>
            <person name="Mishra B."/>
        </authorList>
    </citation>
    <scope>NUCLEOTIDE SEQUENCE [LARGE SCALE GENOMIC DNA]</scope>
</reference>
<dbReference type="PANTHER" id="PTHR32410:SF203">
    <property type="entry name" value="CYSTEINE_HISTIDINE-RICH C1 DOMAIN FAMILY PROTEIN"/>
    <property type="match status" value="1"/>
</dbReference>
<dbReference type="InterPro" id="IPR004146">
    <property type="entry name" value="DC1"/>
</dbReference>
<keyword evidence="7" id="KW-1185">Reference proteome</keyword>
<name>A0A6D2KHJ0_9BRAS</name>
<dbReference type="GO" id="GO:0008270">
    <property type="term" value="F:zinc ion binding"/>
    <property type="evidence" value="ECO:0007669"/>
    <property type="project" value="UniProtKB-KW"/>
</dbReference>
<dbReference type="InterPro" id="IPR046349">
    <property type="entry name" value="C1-like_sf"/>
</dbReference>
<evidence type="ECO:0000313" key="7">
    <source>
        <dbReference type="Proteomes" id="UP000467841"/>
    </source>
</evidence>
<accession>A0A6D2KHJ0</accession>
<protein>
    <recommendedName>
        <fullName evidence="5">Phorbol-ester/DAG-type domain-containing protein</fullName>
    </recommendedName>
</protein>
<dbReference type="InterPro" id="IPR002219">
    <property type="entry name" value="PKC_DAG/PE"/>
</dbReference>
<evidence type="ECO:0000256" key="3">
    <source>
        <dbReference type="ARBA" id="ARBA00022771"/>
    </source>
</evidence>
<dbReference type="OrthoDB" id="1112257at2759"/>
<keyword evidence="4" id="KW-0862">Zinc</keyword>
<keyword evidence="1" id="KW-0479">Metal-binding</keyword>
<dbReference type="PROSITE" id="PS50081">
    <property type="entry name" value="ZF_DAG_PE_2"/>
    <property type="match status" value="2"/>
</dbReference>
<organism evidence="6 7">
    <name type="scientific">Microthlaspi erraticum</name>
    <dbReference type="NCBI Taxonomy" id="1685480"/>
    <lineage>
        <taxon>Eukaryota</taxon>
        <taxon>Viridiplantae</taxon>
        <taxon>Streptophyta</taxon>
        <taxon>Embryophyta</taxon>
        <taxon>Tracheophyta</taxon>
        <taxon>Spermatophyta</taxon>
        <taxon>Magnoliopsida</taxon>
        <taxon>eudicotyledons</taxon>
        <taxon>Gunneridae</taxon>
        <taxon>Pentapetalae</taxon>
        <taxon>rosids</taxon>
        <taxon>malvids</taxon>
        <taxon>Brassicales</taxon>
        <taxon>Brassicaceae</taxon>
        <taxon>Coluteocarpeae</taxon>
        <taxon>Microthlaspi</taxon>
    </lineage>
</organism>
<dbReference type="AlphaFoldDB" id="A0A6D2KHJ0"/>
<feature type="domain" description="Phorbol-ester/DAG-type" evidence="5">
    <location>
        <begin position="267"/>
        <end position="313"/>
    </location>
</feature>
<comment type="caution">
    <text evidence="6">The sequence shown here is derived from an EMBL/GenBank/DDBJ whole genome shotgun (WGS) entry which is preliminary data.</text>
</comment>
<dbReference type="SUPFAM" id="SSF57889">
    <property type="entry name" value="Cysteine-rich domain"/>
    <property type="match status" value="4"/>
</dbReference>
<evidence type="ECO:0000256" key="2">
    <source>
        <dbReference type="ARBA" id="ARBA00022737"/>
    </source>
</evidence>
<evidence type="ECO:0000256" key="1">
    <source>
        <dbReference type="ARBA" id="ARBA00022723"/>
    </source>
</evidence>
<evidence type="ECO:0000256" key="4">
    <source>
        <dbReference type="ARBA" id="ARBA00022833"/>
    </source>
</evidence>
<gene>
    <name evidence="6" type="ORF">MERR_LOCUS34420</name>
</gene>
<dbReference type="SMART" id="SM00109">
    <property type="entry name" value="C1"/>
    <property type="match status" value="2"/>
</dbReference>
<dbReference type="Proteomes" id="UP000467841">
    <property type="component" value="Unassembled WGS sequence"/>
</dbReference>
<keyword evidence="2" id="KW-0677">Repeat</keyword>
<evidence type="ECO:0000313" key="6">
    <source>
        <dbReference type="EMBL" id="CAA7047185.1"/>
    </source>
</evidence>
<dbReference type="SMART" id="SM00249">
    <property type="entry name" value="PHD"/>
    <property type="match status" value="3"/>
</dbReference>
<feature type="domain" description="Phorbol-ester/DAG-type" evidence="5">
    <location>
        <begin position="83"/>
        <end position="135"/>
    </location>
</feature>
<dbReference type="PANTHER" id="PTHR32410">
    <property type="entry name" value="CYSTEINE/HISTIDINE-RICH C1 DOMAIN FAMILY PROTEIN"/>
    <property type="match status" value="1"/>
</dbReference>
<keyword evidence="3" id="KW-0863">Zinc-finger</keyword>
<proteinExistence type="predicted"/>
<dbReference type="EMBL" id="CACVBM020001366">
    <property type="protein sequence ID" value="CAA7047185.1"/>
    <property type="molecule type" value="Genomic_DNA"/>
</dbReference>
<sequence>MEYCGVCETRINSRHHAYSCEECEFFCHIECILRKERPSPLYVKDLYPGGGVIPRPTERNNFEPIALAKKIVVTVYTGKVRSNHIHVMRLFHMTELGELAFCNICKERILDSPWKCEICSFLAHNFCVELGEPSRHRLHSKHPLTLLSMPPARYVLSCDICKGDIDGFNLFCRVCNFITDLSCALKQKHFLGVLGQKLVGTIDAPCMTGQHTMAVVVVSRSYPAPCGICDEILNGKAVSCLKCEEIYHHRCFLFRRRYVFGHPLHSDHPLELLLKSGSKCIACKLNITKYGYHCYVCHISIHTKCIAAVDAKSHYHYLYHFWMKDSKLSRVCCVCGTRCGESFYGCIECNFNAHAECIGFPYNVKNLRHQHTLEQQISFGGGYLCSLCGLECPIRLYVCNHCKKGFHTECIMSMGDREAATEEEQLRDIYIMYIERDLCNLVGETES</sequence>